<evidence type="ECO:0000313" key="8">
    <source>
        <dbReference type="Proteomes" id="UP000325787"/>
    </source>
</evidence>
<evidence type="ECO:0000256" key="3">
    <source>
        <dbReference type="ARBA" id="ARBA00022692"/>
    </source>
</evidence>
<dbReference type="PANTHER" id="PTHR30086">
    <property type="entry name" value="ARGININE EXPORTER PROTEIN ARGO"/>
    <property type="match status" value="1"/>
</dbReference>
<sequence length="299" mass="30647">MCSTGFPLGGARVRVNHLNRVPGIQRPGQRMTGPISRQRHPAVVTGVDHRGHRGGPLGKVSKVWKLSDVPRSGTGAHFAARLSPCCYRRGMFATLIAFAGVSLLATLIPGPDTAVVIKNSLGRGRRSAIATAGGCSTGQVGWGLASIAGIAALLATSVVAFSIMKWVGALYLCYIGIRSLISAVRSGGAAEAAGPRAAAPGGAAASYRDGLLTNALNPKTALFMSALLPQFTGPGDPAWLPFALVAVTAVVSFACMAAYALVFAKIGDVLRRPVVRRTVDGAMGGVLVSFGVGLAFSQA</sequence>
<keyword evidence="5 6" id="KW-0472">Membrane</keyword>
<dbReference type="Pfam" id="PF01810">
    <property type="entry name" value="LysE"/>
    <property type="match status" value="1"/>
</dbReference>
<gene>
    <name evidence="7" type="ORF">EKG83_18205</name>
</gene>
<dbReference type="PANTHER" id="PTHR30086:SF20">
    <property type="entry name" value="ARGININE EXPORTER PROTEIN ARGO-RELATED"/>
    <property type="match status" value="1"/>
</dbReference>
<comment type="subcellular location">
    <subcellularLocation>
        <location evidence="1">Cell membrane</location>
        <topology evidence="1">Multi-pass membrane protein</topology>
    </subcellularLocation>
</comment>
<evidence type="ECO:0000256" key="6">
    <source>
        <dbReference type="SAM" id="Phobius"/>
    </source>
</evidence>
<keyword evidence="2" id="KW-1003">Cell membrane</keyword>
<organism evidence="7 8">
    <name type="scientific">Saccharothrix syringae</name>
    <name type="common">Nocardiopsis syringae</name>
    <dbReference type="NCBI Taxonomy" id="103733"/>
    <lineage>
        <taxon>Bacteria</taxon>
        <taxon>Bacillati</taxon>
        <taxon>Actinomycetota</taxon>
        <taxon>Actinomycetes</taxon>
        <taxon>Pseudonocardiales</taxon>
        <taxon>Pseudonocardiaceae</taxon>
        <taxon>Saccharothrix</taxon>
    </lineage>
</organism>
<evidence type="ECO:0000256" key="4">
    <source>
        <dbReference type="ARBA" id="ARBA00022989"/>
    </source>
</evidence>
<evidence type="ECO:0000313" key="7">
    <source>
        <dbReference type="EMBL" id="QFZ19118.1"/>
    </source>
</evidence>
<keyword evidence="3 6" id="KW-0812">Transmembrane</keyword>
<feature type="transmembrane region" description="Helical" evidence="6">
    <location>
        <begin position="274"/>
        <end position="296"/>
    </location>
</feature>
<dbReference type="GO" id="GO:0015171">
    <property type="term" value="F:amino acid transmembrane transporter activity"/>
    <property type="evidence" value="ECO:0007669"/>
    <property type="project" value="TreeGrafter"/>
</dbReference>
<dbReference type="Proteomes" id="UP000325787">
    <property type="component" value="Chromosome"/>
</dbReference>
<dbReference type="OrthoDB" id="3175972at2"/>
<reference evidence="8" key="1">
    <citation type="journal article" date="2021" name="Curr. Microbiol.">
        <title>Complete genome of nocamycin-producing strain Saccharothrix syringae NRRL B-16468 reveals the biosynthetic potential for secondary metabolites.</title>
        <authorList>
            <person name="Mo X."/>
            <person name="Yang S."/>
        </authorList>
    </citation>
    <scope>NUCLEOTIDE SEQUENCE [LARGE SCALE GENOMIC DNA]</scope>
    <source>
        <strain evidence="8">ATCC 51364 / DSM 43886 / JCM 6844 / KCTC 9398 / NBRC 14523 / NRRL B-16468 / INA 2240</strain>
    </source>
</reference>
<evidence type="ECO:0000256" key="5">
    <source>
        <dbReference type="ARBA" id="ARBA00023136"/>
    </source>
</evidence>
<accession>A0A5Q0GYW7</accession>
<feature type="transmembrane region" description="Helical" evidence="6">
    <location>
        <begin position="128"/>
        <end position="154"/>
    </location>
</feature>
<dbReference type="GO" id="GO:0005886">
    <property type="term" value="C:plasma membrane"/>
    <property type="evidence" value="ECO:0007669"/>
    <property type="project" value="UniProtKB-SubCell"/>
</dbReference>
<proteinExistence type="predicted"/>
<keyword evidence="8" id="KW-1185">Reference proteome</keyword>
<dbReference type="AlphaFoldDB" id="A0A5Q0GYW7"/>
<dbReference type="KEGG" id="ssyi:EKG83_18205"/>
<name>A0A5Q0GYW7_SACSY</name>
<dbReference type="EMBL" id="CP034550">
    <property type="protein sequence ID" value="QFZ19118.1"/>
    <property type="molecule type" value="Genomic_DNA"/>
</dbReference>
<keyword evidence="4 6" id="KW-1133">Transmembrane helix</keyword>
<evidence type="ECO:0000256" key="2">
    <source>
        <dbReference type="ARBA" id="ARBA00022475"/>
    </source>
</evidence>
<dbReference type="InterPro" id="IPR001123">
    <property type="entry name" value="LeuE-type"/>
</dbReference>
<feature type="transmembrane region" description="Helical" evidence="6">
    <location>
        <begin position="238"/>
        <end position="262"/>
    </location>
</feature>
<feature type="transmembrane region" description="Helical" evidence="6">
    <location>
        <begin position="90"/>
        <end position="108"/>
    </location>
</feature>
<protein>
    <submittedName>
        <fullName evidence="7">LysE family translocator</fullName>
    </submittedName>
</protein>
<evidence type="ECO:0000256" key="1">
    <source>
        <dbReference type="ARBA" id="ARBA00004651"/>
    </source>
</evidence>